<name>A0A1B7NS04_9EURO</name>
<proteinExistence type="predicted"/>
<dbReference type="SUPFAM" id="SSF48403">
    <property type="entry name" value="Ankyrin repeat"/>
    <property type="match status" value="1"/>
</dbReference>
<dbReference type="InterPro" id="IPR036770">
    <property type="entry name" value="Ankyrin_rpt-contain_sf"/>
</dbReference>
<keyword evidence="4" id="KW-1185">Reference proteome</keyword>
<dbReference type="PANTHER" id="PTHR24198:SF165">
    <property type="entry name" value="ANKYRIN REPEAT-CONTAINING PROTEIN-RELATED"/>
    <property type="match status" value="1"/>
</dbReference>
<dbReference type="Proteomes" id="UP000091918">
    <property type="component" value="Unassembled WGS sequence"/>
</dbReference>
<keyword evidence="1" id="KW-0677">Repeat</keyword>
<comment type="caution">
    <text evidence="3">The sequence shown here is derived from an EMBL/GenBank/DDBJ whole genome shotgun (WGS) entry which is preliminary data.</text>
</comment>
<keyword evidence="2" id="KW-0040">ANK repeat</keyword>
<protein>
    <submittedName>
        <fullName evidence="3">Uncharacterized protein</fullName>
    </submittedName>
</protein>
<evidence type="ECO:0000313" key="3">
    <source>
        <dbReference type="EMBL" id="OAX79568.1"/>
    </source>
</evidence>
<organism evidence="3 4">
    <name type="scientific">Emergomyces africanus</name>
    <dbReference type="NCBI Taxonomy" id="1955775"/>
    <lineage>
        <taxon>Eukaryota</taxon>
        <taxon>Fungi</taxon>
        <taxon>Dikarya</taxon>
        <taxon>Ascomycota</taxon>
        <taxon>Pezizomycotina</taxon>
        <taxon>Eurotiomycetes</taxon>
        <taxon>Eurotiomycetidae</taxon>
        <taxon>Onygenales</taxon>
        <taxon>Ajellomycetaceae</taxon>
        <taxon>Emergomyces</taxon>
    </lineage>
</organism>
<evidence type="ECO:0000256" key="2">
    <source>
        <dbReference type="ARBA" id="ARBA00023043"/>
    </source>
</evidence>
<reference evidence="3 4" key="1">
    <citation type="submission" date="2015-07" db="EMBL/GenBank/DDBJ databases">
        <title>Emmonsia species relationships and genome sequence.</title>
        <authorList>
            <person name="Cuomo C.A."/>
            <person name="Schwartz I.S."/>
            <person name="Kenyon C."/>
            <person name="de Hoog G.S."/>
            <person name="Govender N.P."/>
            <person name="Botha A."/>
            <person name="Moreno L."/>
            <person name="de Vries M."/>
            <person name="Munoz J.F."/>
            <person name="Stielow J.B."/>
        </authorList>
    </citation>
    <scope>NUCLEOTIDE SEQUENCE [LARGE SCALE GENOMIC DNA]</scope>
    <source>
        <strain evidence="3 4">CBS 136260</strain>
    </source>
</reference>
<dbReference type="EMBL" id="LGUA01000975">
    <property type="protein sequence ID" value="OAX79568.1"/>
    <property type="molecule type" value="Genomic_DNA"/>
</dbReference>
<dbReference type="InterPro" id="IPR002110">
    <property type="entry name" value="Ankyrin_rpt"/>
</dbReference>
<evidence type="ECO:0000313" key="4">
    <source>
        <dbReference type="Proteomes" id="UP000091918"/>
    </source>
</evidence>
<dbReference type="PANTHER" id="PTHR24198">
    <property type="entry name" value="ANKYRIN REPEAT AND PROTEIN KINASE DOMAIN-CONTAINING PROTEIN"/>
    <property type="match status" value="1"/>
</dbReference>
<dbReference type="AlphaFoldDB" id="A0A1B7NS04"/>
<dbReference type="OrthoDB" id="4185577at2759"/>
<gene>
    <name evidence="3" type="ORF">ACJ72_06111</name>
</gene>
<sequence length="524" mass="58941">MASQVGPPLEVGNYHPSPPRIPYLPAEIQEMIFTEISRAAPDVRSVRFWNESLTNKLKKSCDIEFLLAYANETITEKAVELWIDQVSAATVANPDKWERDFEYESRIDPSDTWMDAHSYTIQYINTASSEPLSESQEQKLCLYLLLAASRGFVGCLRALANVSVALGVSMANTNFHCTTFLQEAVRSGHLGVVNLLLDRGMDPSSPGGVGIAGLDMLPISIATQRLHVDIAASILAYKPVPDHGQVLFRDDDDDDDNDDDDSIANDGVYHVDDIDYWCVPERKGDWRLERLRYEVDTRSNVVAQIAEFGFIGCQPMELVSWAAYRSSLPMLKLLVERYSFSVDLERDLYWAFRGGGDVDVVRLLLRHGTRGTVAAPAQAKDFHPGRYRDSSVMMNTQGQGIGSAGIKGSQFTRSFFNHEFALRERVPVIDAVKYCNVDMVRLLLDTLPDPEHVSRAVNEFDTSFMTSLQHAVRKGDEVLVMYLLGCGAEIWQNCFDFVMTEGSSHMIELFSRWIKEHDLEVKKE</sequence>
<dbReference type="SMART" id="SM00248">
    <property type="entry name" value="ANK"/>
    <property type="match status" value="5"/>
</dbReference>
<dbReference type="Gene3D" id="1.25.40.20">
    <property type="entry name" value="Ankyrin repeat-containing domain"/>
    <property type="match status" value="2"/>
</dbReference>
<evidence type="ECO:0000256" key="1">
    <source>
        <dbReference type="ARBA" id="ARBA00022737"/>
    </source>
</evidence>
<accession>A0A1B7NS04</accession>